<dbReference type="AlphaFoldDB" id="A0A369TAI1"/>
<dbReference type="EMBL" id="QPMH01000014">
    <property type="protein sequence ID" value="RDD61187.1"/>
    <property type="molecule type" value="Genomic_DNA"/>
</dbReference>
<evidence type="ECO:0000313" key="13">
    <source>
        <dbReference type="Proteomes" id="UP000253941"/>
    </source>
</evidence>
<feature type="domain" description="GS catalytic" evidence="11">
    <location>
        <begin position="120"/>
        <end position="454"/>
    </location>
</feature>
<dbReference type="GO" id="GO:0005524">
    <property type="term" value="F:ATP binding"/>
    <property type="evidence" value="ECO:0007669"/>
    <property type="project" value="UniProtKB-KW"/>
</dbReference>
<dbReference type="InterPro" id="IPR008147">
    <property type="entry name" value="Gln_synt_N"/>
</dbReference>
<evidence type="ECO:0000256" key="6">
    <source>
        <dbReference type="ARBA" id="ARBA00022840"/>
    </source>
</evidence>
<dbReference type="RefSeq" id="WP_114582831.1">
    <property type="nucleotide sequence ID" value="NZ_QPMH01000014.1"/>
</dbReference>
<evidence type="ECO:0000256" key="8">
    <source>
        <dbReference type="PROSITE-ProRule" id="PRU01330"/>
    </source>
</evidence>
<dbReference type="SUPFAM" id="SSF54368">
    <property type="entry name" value="Glutamine synthetase, N-terminal domain"/>
    <property type="match status" value="1"/>
</dbReference>
<evidence type="ECO:0000256" key="9">
    <source>
        <dbReference type="RuleBase" id="RU000384"/>
    </source>
</evidence>
<evidence type="ECO:0000256" key="4">
    <source>
        <dbReference type="ARBA" id="ARBA00022598"/>
    </source>
</evidence>
<evidence type="ECO:0000256" key="7">
    <source>
        <dbReference type="ARBA" id="ARBA00023231"/>
    </source>
</evidence>
<proteinExistence type="inferred from homology"/>
<dbReference type="GO" id="GO:0006542">
    <property type="term" value="P:glutamine biosynthetic process"/>
    <property type="evidence" value="ECO:0007669"/>
    <property type="project" value="InterPro"/>
</dbReference>
<comment type="function">
    <text evidence="2">Catalyzes the ATP-dependent biosynthesis of glutamine from glutamate and ammonia.</text>
</comment>
<dbReference type="SMART" id="SM01230">
    <property type="entry name" value="Gln-synt_C"/>
    <property type="match status" value="1"/>
</dbReference>
<feature type="domain" description="GS beta-grasp" evidence="10">
    <location>
        <begin position="18"/>
        <end position="114"/>
    </location>
</feature>
<dbReference type="PANTHER" id="PTHR43785">
    <property type="entry name" value="GAMMA-GLUTAMYLPUTRESCINE SYNTHETASE"/>
    <property type="match status" value="1"/>
</dbReference>
<keyword evidence="4" id="KW-0436">Ligase</keyword>
<evidence type="ECO:0000256" key="2">
    <source>
        <dbReference type="ARBA" id="ARBA00003117"/>
    </source>
</evidence>
<sequence>MSSDTADIQTAETFLKHNNIDEVECLVPDLAGIARGKILPAEKFLKGMRETGLRIPEQIFIQTVNGDYALDDPVTSPATIDVYLQPDVRTMRIVPWYEDPTAQVICDTFYFDNGPVEIAPRRTLTRVLELFEERGWKPLVAPELEFFLVEVNTDPDYPLVPPIGRSGRRETARQSYGVDAVNEFDPLFEEVYDFCEAQGIDIDTLTHESGAAQMEMNFNHGDPLDLADQTFLFKRTVRETALRHKVYATFMAKPMEKEPGSSMHIHQSVCDRKTGRNLFADENGENTPLFLSYIAGLQKYLPAVMPLLAPNVNSYRRLMRHSDAPINTHWGLDNRTVGFRVPVSSGEARRVENRCAGADANPYLAIAASLACGYLGMVEELEPTKPVEGSGYRLAHTLPRTLYDALYRFSRSSGLKRVLGEDVVGVVTAVKDAELDAYQRVISSWEREHLLLNV</sequence>
<dbReference type="Gene3D" id="3.30.590.10">
    <property type="entry name" value="Glutamine synthetase/guanido kinase, catalytic domain"/>
    <property type="match status" value="1"/>
</dbReference>
<keyword evidence="7" id="KW-0535">Nitrogen fixation</keyword>
<dbReference type="InterPro" id="IPR036651">
    <property type="entry name" value="Gln_synt_N_sf"/>
</dbReference>
<gene>
    <name evidence="12" type="ORF">DRB17_13950</name>
</gene>
<evidence type="ECO:0000259" key="10">
    <source>
        <dbReference type="PROSITE" id="PS51986"/>
    </source>
</evidence>
<comment type="similarity">
    <text evidence="3 8 9">Belongs to the glutamine synthetase family.</text>
</comment>
<dbReference type="FunFam" id="3.30.590.10:FF:000005">
    <property type="entry name" value="Probable glutamine synthetase"/>
    <property type="match status" value="1"/>
</dbReference>
<evidence type="ECO:0000259" key="11">
    <source>
        <dbReference type="PROSITE" id="PS51987"/>
    </source>
</evidence>
<dbReference type="PROSITE" id="PS51986">
    <property type="entry name" value="GS_BETA_GRASP"/>
    <property type="match status" value="1"/>
</dbReference>
<dbReference type="InterPro" id="IPR008146">
    <property type="entry name" value="Gln_synth_cat_dom"/>
</dbReference>
<name>A0A369TAI1_9PROT</name>
<dbReference type="GO" id="GO:0006598">
    <property type="term" value="P:polyamine catabolic process"/>
    <property type="evidence" value="ECO:0007669"/>
    <property type="project" value="TreeGrafter"/>
</dbReference>
<dbReference type="SUPFAM" id="SSF55931">
    <property type="entry name" value="Glutamine synthetase/guanido kinase"/>
    <property type="match status" value="1"/>
</dbReference>
<evidence type="ECO:0000256" key="1">
    <source>
        <dbReference type="ARBA" id="ARBA00001946"/>
    </source>
</evidence>
<comment type="caution">
    <text evidence="12">The sequence shown here is derived from an EMBL/GenBank/DDBJ whole genome shotgun (WGS) entry which is preliminary data.</text>
</comment>
<evidence type="ECO:0000256" key="3">
    <source>
        <dbReference type="ARBA" id="ARBA00009897"/>
    </source>
</evidence>
<protein>
    <submittedName>
        <fullName evidence="12">Glutamine synthetase</fullName>
    </submittedName>
</protein>
<dbReference type="Gene3D" id="3.10.20.70">
    <property type="entry name" value="Glutamine synthetase, N-terminal domain"/>
    <property type="match status" value="1"/>
</dbReference>
<dbReference type="Proteomes" id="UP000253941">
    <property type="component" value="Unassembled WGS sequence"/>
</dbReference>
<dbReference type="InterPro" id="IPR014746">
    <property type="entry name" value="Gln_synth/guanido_kin_cat_dom"/>
</dbReference>
<keyword evidence="6" id="KW-0067">ATP-binding</keyword>
<evidence type="ECO:0000256" key="5">
    <source>
        <dbReference type="ARBA" id="ARBA00022741"/>
    </source>
</evidence>
<accession>A0A369TAI1</accession>
<keyword evidence="13" id="KW-1185">Reference proteome</keyword>
<dbReference type="GO" id="GO:0004356">
    <property type="term" value="F:glutamine synthetase activity"/>
    <property type="evidence" value="ECO:0007669"/>
    <property type="project" value="InterPro"/>
</dbReference>
<dbReference type="Pfam" id="PF00120">
    <property type="entry name" value="Gln-synt_C"/>
    <property type="match status" value="1"/>
</dbReference>
<organism evidence="12 13">
    <name type="scientific">Ferruginivarius sediminum</name>
    <dbReference type="NCBI Taxonomy" id="2661937"/>
    <lineage>
        <taxon>Bacteria</taxon>
        <taxon>Pseudomonadati</taxon>
        <taxon>Pseudomonadota</taxon>
        <taxon>Alphaproteobacteria</taxon>
        <taxon>Rhodospirillales</taxon>
        <taxon>Rhodospirillaceae</taxon>
        <taxon>Ferruginivarius</taxon>
    </lineage>
</organism>
<keyword evidence="5" id="KW-0547">Nucleotide-binding</keyword>
<evidence type="ECO:0000313" key="12">
    <source>
        <dbReference type="EMBL" id="RDD61187.1"/>
    </source>
</evidence>
<reference evidence="12 13" key="1">
    <citation type="submission" date="2018-07" db="EMBL/GenBank/DDBJ databases">
        <title>Venubactetium sediminum gen. nov., sp. nov., isolated from a marine solar saltern.</title>
        <authorList>
            <person name="Wang S."/>
        </authorList>
    </citation>
    <scope>NUCLEOTIDE SEQUENCE [LARGE SCALE GENOMIC DNA]</scope>
    <source>
        <strain evidence="12 13">WD2A32</strain>
    </source>
</reference>
<comment type="cofactor">
    <cofactor evidence="1">
        <name>Mg(2+)</name>
        <dbReference type="ChEBI" id="CHEBI:18420"/>
    </cofactor>
</comment>
<dbReference type="PROSITE" id="PS51987">
    <property type="entry name" value="GS_CATALYTIC"/>
    <property type="match status" value="1"/>
</dbReference>
<dbReference type="PANTHER" id="PTHR43785:SF3">
    <property type="entry name" value="GS CATALYTIC DOMAIN-CONTAINING PROTEIN"/>
    <property type="match status" value="1"/>
</dbReference>